<feature type="domain" description="Glycosyltransferase family 28 N-terminal" evidence="11">
    <location>
        <begin position="5"/>
        <end position="145"/>
    </location>
</feature>
<evidence type="ECO:0000256" key="6">
    <source>
        <dbReference type="ARBA" id="ARBA00022984"/>
    </source>
</evidence>
<proteinExistence type="inferred from homology"/>
<keyword evidence="5" id="KW-0133">Cell shape</keyword>
<keyword evidence="7 10" id="KW-0472">Membrane</keyword>
<dbReference type="InterPro" id="IPR006009">
    <property type="entry name" value="GlcNAc_MurG"/>
</dbReference>
<evidence type="ECO:0000256" key="1">
    <source>
        <dbReference type="ARBA" id="ARBA00022475"/>
    </source>
</evidence>
<reference evidence="15" key="1">
    <citation type="submission" date="2020-05" db="EMBL/GenBank/DDBJ databases">
        <authorList>
            <person name="Chiriac C."/>
            <person name="Salcher M."/>
            <person name="Ghai R."/>
            <person name="Kavagutti S V."/>
        </authorList>
    </citation>
    <scope>NUCLEOTIDE SEQUENCE</scope>
</reference>
<dbReference type="CDD" id="cd03785">
    <property type="entry name" value="GT28_MurG"/>
    <property type="match status" value="1"/>
</dbReference>
<evidence type="ECO:0000256" key="7">
    <source>
        <dbReference type="ARBA" id="ARBA00023136"/>
    </source>
</evidence>
<gene>
    <name evidence="13" type="ORF">UFOPK3164_01228</name>
    <name evidence="14" type="ORF">UFOPK3427_01723</name>
    <name evidence="15" type="ORF">UFOPK4112_01356</name>
</gene>
<dbReference type="Pfam" id="PF04101">
    <property type="entry name" value="Glyco_tran_28_C"/>
    <property type="match status" value="1"/>
</dbReference>
<feature type="transmembrane region" description="Helical" evidence="10">
    <location>
        <begin position="102"/>
        <end position="121"/>
    </location>
</feature>
<evidence type="ECO:0000256" key="10">
    <source>
        <dbReference type="SAM" id="Phobius"/>
    </source>
</evidence>
<evidence type="ECO:0000256" key="2">
    <source>
        <dbReference type="ARBA" id="ARBA00022618"/>
    </source>
</evidence>
<keyword evidence="1" id="KW-1003">Cell membrane</keyword>
<dbReference type="EMBL" id="CAFABE010000061">
    <property type="protein sequence ID" value="CAB4831484.1"/>
    <property type="molecule type" value="Genomic_DNA"/>
</dbReference>
<dbReference type="InterPro" id="IPR007235">
    <property type="entry name" value="Glyco_trans_28_C"/>
</dbReference>
<keyword evidence="6" id="KW-0573">Peptidoglycan synthesis</keyword>
<name>A0A6J7RG21_9ZZZZ</name>
<dbReference type="GO" id="GO:0005975">
    <property type="term" value="P:carbohydrate metabolic process"/>
    <property type="evidence" value="ECO:0007669"/>
    <property type="project" value="InterPro"/>
</dbReference>
<dbReference type="InterPro" id="IPR004276">
    <property type="entry name" value="GlycoTrans_28_N"/>
</dbReference>
<sequence>MKRPIVLAGGGTGGHVFVADAIAKALVASGETRDALGFVGSRRGQESVLLADSGISLTLLPGRGIKRSLSPRTVLDNIGAMIGLGAAFVTMVVRFGRNRPRAVVSVGGYAALPAGLAAALWRVPLILVNIDAVPGSTHRLLARVAVASCVIGDDVDLPHPTVTGAPVRDEFVQIDRSPSGRQAAKRTLNCDPERPLISVMTGSLGARSVNLSVLELAGAWSARPLTIYHVCGSRDFTEVSSRAAHIEGELEYRVVEFEERPGVLYQATDVLVSRAGALSIAEIAVSGVAAIMVPLPGAPGDHQTKNAQSLVAHDAGILVSDGDLTAQRLGEEIDRLLNDPTARANIEENARARGRSDAAERVATVVMSYV</sequence>
<dbReference type="GO" id="GO:0050511">
    <property type="term" value="F:undecaprenyldiphospho-muramoylpentapeptide beta-N-acetylglucosaminyltransferase activity"/>
    <property type="evidence" value="ECO:0007669"/>
    <property type="project" value="InterPro"/>
</dbReference>
<evidence type="ECO:0000256" key="9">
    <source>
        <dbReference type="ARBA" id="ARBA00023316"/>
    </source>
</evidence>
<dbReference type="Pfam" id="PF03033">
    <property type="entry name" value="Glyco_transf_28"/>
    <property type="match status" value="1"/>
</dbReference>
<keyword evidence="10" id="KW-1133">Transmembrane helix</keyword>
<dbReference type="GO" id="GO:0071555">
    <property type="term" value="P:cell wall organization"/>
    <property type="evidence" value="ECO:0007669"/>
    <property type="project" value="UniProtKB-KW"/>
</dbReference>
<evidence type="ECO:0000313" key="13">
    <source>
        <dbReference type="EMBL" id="CAB4831484.1"/>
    </source>
</evidence>
<feature type="domain" description="Glycosyl transferase family 28 C-terminal" evidence="12">
    <location>
        <begin position="197"/>
        <end position="361"/>
    </location>
</feature>
<evidence type="ECO:0000256" key="3">
    <source>
        <dbReference type="ARBA" id="ARBA00022676"/>
    </source>
</evidence>
<feature type="transmembrane region" description="Helical" evidence="10">
    <location>
        <begin position="78"/>
        <end position="95"/>
    </location>
</feature>
<dbReference type="GO" id="GO:0009252">
    <property type="term" value="P:peptidoglycan biosynthetic process"/>
    <property type="evidence" value="ECO:0007669"/>
    <property type="project" value="UniProtKB-KW"/>
</dbReference>
<evidence type="ECO:0000259" key="12">
    <source>
        <dbReference type="Pfam" id="PF04101"/>
    </source>
</evidence>
<dbReference type="SUPFAM" id="SSF53756">
    <property type="entry name" value="UDP-Glycosyltransferase/glycogen phosphorylase"/>
    <property type="match status" value="1"/>
</dbReference>
<evidence type="ECO:0000256" key="8">
    <source>
        <dbReference type="ARBA" id="ARBA00023306"/>
    </source>
</evidence>
<protein>
    <submittedName>
        <fullName evidence="15">Unannotated protein</fullName>
    </submittedName>
</protein>
<dbReference type="GO" id="GO:0051301">
    <property type="term" value="P:cell division"/>
    <property type="evidence" value="ECO:0007669"/>
    <property type="project" value="UniProtKB-KW"/>
</dbReference>
<evidence type="ECO:0000313" key="15">
    <source>
        <dbReference type="EMBL" id="CAB5027795.1"/>
    </source>
</evidence>
<organism evidence="15">
    <name type="scientific">freshwater metagenome</name>
    <dbReference type="NCBI Taxonomy" id="449393"/>
    <lineage>
        <taxon>unclassified sequences</taxon>
        <taxon>metagenomes</taxon>
        <taxon>ecological metagenomes</taxon>
    </lineage>
</organism>
<dbReference type="HAMAP" id="MF_00033">
    <property type="entry name" value="MurG"/>
    <property type="match status" value="1"/>
</dbReference>
<evidence type="ECO:0000259" key="11">
    <source>
        <dbReference type="Pfam" id="PF03033"/>
    </source>
</evidence>
<evidence type="ECO:0000313" key="14">
    <source>
        <dbReference type="EMBL" id="CAB4883116.1"/>
    </source>
</evidence>
<dbReference type="AlphaFoldDB" id="A0A6J7RG21"/>
<dbReference type="GO" id="GO:0008360">
    <property type="term" value="P:regulation of cell shape"/>
    <property type="evidence" value="ECO:0007669"/>
    <property type="project" value="UniProtKB-KW"/>
</dbReference>
<keyword evidence="10" id="KW-0812">Transmembrane</keyword>
<accession>A0A6J7RG21</accession>
<keyword evidence="4" id="KW-0808">Transferase</keyword>
<dbReference type="PANTHER" id="PTHR21015:SF22">
    <property type="entry name" value="GLYCOSYLTRANSFERASE"/>
    <property type="match status" value="1"/>
</dbReference>
<keyword evidence="8" id="KW-0131">Cell cycle</keyword>
<dbReference type="EMBL" id="CAFBPM010000014">
    <property type="protein sequence ID" value="CAB5027795.1"/>
    <property type="molecule type" value="Genomic_DNA"/>
</dbReference>
<keyword evidence="3" id="KW-0328">Glycosyltransferase</keyword>
<evidence type="ECO:0000256" key="4">
    <source>
        <dbReference type="ARBA" id="ARBA00022679"/>
    </source>
</evidence>
<dbReference type="EMBL" id="CAFBLT010000003">
    <property type="protein sequence ID" value="CAB4883116.1"/>
    <property type="molecule type" value="Genomic_DNA"/>
</dbReference>
<keyword evidence="9" id="KW-0961">Cell wall biogenesis/degradation</keyword>
<dbReference type="PANTHER" id="PTHR21015">
    <property type="entry name" value="UDP-N-ACETYLGLUCOSAMINE--N-ACETYLMURAMYL-(PENTAPEPTIDE) PYROPHOSPHORYL-UNDECAPRENOL N-ACETYLGLUCOSAMINE TRANSFERASE 1"/>
    <property type="match status" value="1"/>
</dbReference>
<evidence type="ECO:0000256" key="5">
    <source>
        <dbReference type="ARBA" id="ARBA00022960"/>
    </source>
</evidence>
<keyword evidence="2" id="KW-0132">Cell division</keyword>
<dbReference type="Gene3D" id="3.40.50.2000">
    <property type="entry name" value="Glycogen Phosphorylase B"/>
    <property type="match status" value="2"/>
</dbReference>